<evidence type="ECO:0000259" key="10">
    <source>
        <dbReference type="PROSITE" id="PS51194"/>
    </source>
</evidence>
<dbReference type="PANTHER" id="PTHR47959">
    <property type="entry name" value="ATP-DEPENDENT RNA HELICASE RHLE-RELATED"/>
    <property type="match status" value="1"/>
</dbReference>
<evidence type="ECO:0000256" key="2">
    <source>
        <dbReference type="ARBA" id="ARBA00022801"/>
    </source>
</evidence>
<dbReference type="InterPro" id="IPR001650">
    <property type="entry name" value="Helicase_C-like"/>
</dbReference>
<sequence>MSFDTLGLNPSIVAAVKRAGYENPTSVQTAAIPLALTGADMMVSAATGSGKTAAFMLPALERLTKPAAVHSIGPRVLVLCPTRELAQQVAKSGVTYGRALRRISVVTVVGGMPYPAQLKLLRQPVDVLVATPGRLLDYISSGRIDFSRLEMLVLDEADRMLDMGFMEDIEQIVAALPPSHQTVMFSATFGGEVGRLAASMLRDPQRIELANSTDKHSDIEQRLHWADDESHKNRLLDHLLKQGDVNQAIIFTATKRDAEWLSESLADKGFSAASLHGDMPQGKRNRTLTGLRRGDIKVLIATDVAARGIDVPTISHVINYGMPMKPEDYVHRIGRTGRAGRSGIAIILATPAERFKVRAIERFTTQPIAASVIEGLEPRFKPDLRGGRPGGARPGSRGGDRPRSFDDRSRSFSDRPRSNAERRMGDRPQGVPARPASFNGERHFDAPRPRDERPRSFEDRPRSFDDRPRSFEDRPRRNDAPRAPFAGDRREAGGREGGYRDSGRREGGRPADERRPAPRAPRTFTR</sequence>
<dbReference type="InterPro" id="IPR014014">
    <property type="entry name" value="RNA_helicase_DEAD_Q_motif"/>
</dbReference>
<feature type="domain" description="Helicase ATP-binding" evidence="9">
    <location>
        <begin position="32"/>
        <end position="207"/>
    </location>
</feature>
<comment type="caution">
    <text evidence="12">The sequence shown here is derived from an EMBL/GenBank/DDBJ whole genome shotgun (WGS) entry which is preliminary data.</text>
</comment>
<dbReference type="InterPro" id="IPR011545">
    <property type="entry name" value="DEAD/DEAH_box_helicase_dom"/>
</dbReference>
<dbReference type="SUPFAM" id="SSF52540">
    <property type="entry name" value="P-loop containing nucleoside triphosphate hydrolases"/>
    <property type="match status" value="1"/>
</dbReference>
<reference evidence="12 13" key="1">
    <citation type="submission" date="2024-07" db="EMBL/GenBank/DDBJ databases">
        <title>Uliginosibacterium paludis KCTC:42655.</title>
        <authorList>
            <person name="Kim M.K."/>
        </authorList>
    </citation>
    <scope>NUCLEOTIDE SEQUENCE [LARGE SCALE GENOMIC DNA]</scope>
    <source>
        <strain evidence="12 13">KCTC 42655</strain>
    </source>
</reference>
<feature type="compositionally biased region" description="Basic and acidic residues" evidence="8">
    <location>
        <begin position="398"/>
        <end position="426"/>
    </location>
</feature>
<dbReference type="EMBL" id="JBEWLZ010000020">
    <property type="protein sequence ID" value="MET1492058.1"/>
    <property type="molecule type" value="Genomic_DNA"/>
</dbReference>
<feature type="domain" description="Helicase C-terminal" evidence="10">
    <location>
        <begin position="218"/>
        <end position="384"/>
    </location>
</feature>
<dbReference type="CDD" id="cd00268">
    <property type="entry name" value="DEADc"/>
    <property type="match status" value="1"/>
</dbReference>
<proteinExistence type="inferred from homology"/>
<dbReference type="InterPro" id="IPR027417">
    <property type="entry name" value="P-loop_NTPase"/>
</dbReference>
<evidence type="ECO:0000259" key="9">
    <source>
        <dbReference type="PROSITE" id="PS51192"/>
    </source>
</evidence>
<dbReference type="PANTHER" id="PTHR47959:SF17">
    <property type="entry name" value="ATP-DEPENDENT RNA HELICASE DEAD BOX FAMILY"/>
    <property type="match status" value="1"/>
</dbReference>
<dbReference type="Pfam" id="PF00270">
    <property type="entry name" value="DEAD"/>
    <property type="match status" value="1"/>
</dbReference>
<keyword evidence="3 7" id="KW-0347">Helicase</keyword>
<comment type="similarity">
    <text evidence="5 7">Belongs to the DEAD box helicase family.</text>
</comment>
<dbReference type="RefSeq" id="WP_345930406.1">
    <property type="nucleotide sequence ID" value="NZ_JBDIVF010000017.1"/>
</dbReference>
<dbReference type="PROSITE" id="PS00039">
    <property type="entry name" value="DEAD_ATP_HELICASE"/>
    <property type="match status" value="1"/>
</dbReference>
<organism evidence="12 13">
    <name type="scientific">Uliginosibacterium paludis</name>
    <dbReference type="NCBI Taxonomy" id="1615952"/>
    <lineage>
        <taxon>Bacteria</taxon>
        <taxon>Pseudomonadati</taxon>
        <taxon>Pseudomonadota</taxon>
        <taxon>Betaproteobacteria</taxon>
        <taxon>Rhodocyclales</taxon>
        <taxon>Zoogloeaceae</taxon>
        <taxon>Uliginosibacterium</taxon>
    </lineage>
</organism>
<evidence type="ECO:0000256" key="1">
    <source>
        <dbReference type="ARBA" id="ARBA00022741"/>
    </source>
</evidence>
<feature type="short sequence motif" description="Q motif" evidence="6">
    <location>
        <begin position="1"/>
        <end position="29"/>
    </location>
</feature>
<feature type="region of interest" description="Disordered" evidence="8">
    <location>
        <begin position="379"/>
        <end position="526"/>
    </location>
</feature>
<dbReference type="SMART" id="SM00490">
    <property type="entry name" value="HELICc"/>
    <property type="match status" value="1"/>
</dbReference>
<evidence type="ECO:0000256" key="6">
    <source>
        <dbReference type="PROSITE-ProRule" id="PRU00552"/>
    </source>
</evidence>
<feature type="compositionally biased region" description="Gly residues" evidence="8">
    <location>
        <begin position="387"/>
        <end position="397"/>
    </location>
</feature>
<feature type="compositionally biased region" description="Basic and acidic residues" evidence="8">
    <location>
        <begin position="487"/>
        <end position="516"/>
    </location>
</feature>
<evidence type="ECO:0000313" key="13">
    <source>
        <dbReference type="Proteomes" id="UP001548590"/>
    </source>
</evidence>
<keyword evidence="13" id="KW-1185">Reference proteome</keyword>
<dbReference type="Proteomes" id="UP001548590">
    <property type="component" value="Unassembled WGS sequence"/>
</dbReference>
<feature type="compositionally biased region" description="Basic and acidic residues" evidence="8">
    <location>
        <begin position="440"/>
        <end position="480"/>
    </location>
</feature>
<dbReference type="InterPro" id="IPR014001">
    <property type="entry name" value="Helicase_ATP-bd"/>
</dbReference>
<evidence type="ECO:0000256" key="5">
    <source>
        <dbReference type="ARBA" id="ARBA00038437"/>
    </source>
</evidence>
<dbReference type="GO" id="GO:0016787">
    <property type="term" value="F:hydrolase activity"/>
    <property type="evidence" value="ECO:0007669"/>
    <property type="project" value="UniProtKB-KW"/>
</dbReference>
<name>A0ABV2CVW7_9RHOO</name>
<dbReference type="InterPro" id="IPR050079">
    <property type="entry name" value="DEAD_box_RNA_helicase"/>
</dbReference>
<evidence type="ECO:0000313" key="12">
    <source>
        <dbReference type="EMBL" id="MET1492058.1"/>
    </source>
</evidence>
<evidence type="ECO:0000256" key="7">
    <source>
        <dbReference type="RuleBase" id="RU000492"/>
    </source>
</evidence>
<dbReference type="EC" id="3.6.4.-" evidence="12"/>
<dbReference type="PROSITE" id="PS51195">
    <property type="entry name" value="Q_MOTIF"/>
    <property type="match status" value="1"/>
</dbReference>
<dbReference type="CDD" id="cd18787">
    <property type="entry name" value="SF2_C_DEAD"/>
    <property type="match status" value="1"/>
</dbReference>
<keyword evidence="4 7" id="KW-0067">ATP-binding</keyword>
<dbReference type="Gene3D" id="3.40.50.300">
    <property type="entry name" value="P-loop containing nucleotide triphosphate hydrolases"/>
    <property type="match status" value="2"/>
</dbReference>
<dbReference type="InterPro" id="IPR044742">
    <property type="entry name" value="DEAD/DEAH_RhlB"/>
</dbReference>
<evidence type="ECO:0000256" key="4">
    <source>
        <dbReference type="ARBA" id="ARBA00022840"/>
    </source>
</evidence>
<dbReference type="PROSITE" id="PS51192">
    <property type="entry name" value="HELICASE_ATP_BIND_1"/>
    <property type="match status" value="1"/>
</dbReference>
<dbReference type="PROSITE" id="PS51194">
    <property type="entry name" value="HELICASE_CTER"/>
    <property type="match status" value="1"/>
</dbReference>
<evidence type="ECO:0000256" key="3">
    <source>
        <dbReference type="ARBA" id="ARBA00022806"/>
    </source>
</evidence>
<gene>
    <name evidence="12" type="ORF">ABVT11_19615</name>
</gene>
<keyword evidence="2 7" id="KW-0378">Hydrolase</keyword>
<evidence type="ECO:0000259" key="11">
    <source>
        <dbReference type="PROSITE" id="PS51195"/>
    </source>
</evidence>
<evidence type="ECO:0000256" key="8">
    <source>
        <dbReference type="SAM" id="MobiDB-lite"/>
    </source>
</evidence>
<keyword evidence="1 7" id="KW-0547">Nucleotide-binding</keyword>
<accession>A0ABV2CVW7</accession>
<feature type="domain" description="DEAD-box RNA helicase Q" evidence="11">
    <location>
        <begin position="1"/>
        <end position="29"/>
    </location>
</feature>
<dbReference type="Pfam" id="PF00271">
    <property type="entry name" value="Helicase_C"/>
    <property type="match status" value="1"/>
</dbReference>
<dbReference type="GO" id="GO:0004386">
    <property type="term" value="F:helicase activity"/>
    <property type="evidence" value="ECO:0007669"/>
    <property type="project" value="UniProtKB-KW"/>
</dbReference>
<dbReference type="InterPro" id="IPR000629">
    <property type="entry name" value="RNA-helicase_DEAD-box_CS"/>
</dbReference>
<protein>
    <submittedName>
        <fullName evidence="12">DEAD/DEAH box helicase</fullName>
        <ecNumber evidence="12">3.6.4.-</ecNumber>
    </submittedName>
</protein>
<dbReference type="SMART" id="SM00487">
    <property type="entry name" value="DEXDc"/>
    <property type="match status" value="1"/>
</dbReference>